<evidence type="ECO:0000259" key="1">
    <source>
        <dbReference type="PROSITE" id="PS51186"/>
    </source>
</evidence>
<evidence type="ECO:0000313" key="2">
    <source>
        <dbReference type="EMBL" id="MBD3108930.1"/>
    </source>
</evidence>
<sequence>MIKVLDISDQETARQVLRIQIPAYEVEAKLIQFDEIPSLLDTEESLAESGETFLGFFFDGNMQGVLSYCKENDYWLICRLVVHPSHFNRGIATELLQFFLKEVREVSDTGIVKVSTGTANLPAIALYKKFGFAERNTKEVAPGILVTQLIKAREV</sequence>
<evidence type="ECO:0000313" key="3">
    <source>
        <dbReference type="Proteomes" id="UP000602076"/>
    </source>
</evidence>
<dbReference type="AlphaFoldDB" id="A0A927D006"/>
<reference evidence="2" key="1">
    <citation type="submission" date="2020-09" db="EMBL/GenBank/DDBJ databases">
        <title>Bacillus faecalis sp. nov., a moderately halophilic bacterium isolated from cow faeces.</title>
        <authorList>
            <person name="Jiang L."/>
            <person name="Lee J."/>
        </authorList>
    </citation>
    <scope>NUCLEOTIDE SEQUENCE</scope>
    <source>
        <strain evidence="2">AGMB 02131</strain>
    </source>
</reference>
<keyword evidence="3" id="KW-1185">Reference proteome</keyword>
<organism evidence="2 3">
    <name type="scientific">Peribacillus faecalis</name>
    <dbReference type="NCBI Taxonomy" id="2772559"/>
    <lineage>
        <taxon>Bacteria</taxon>
        <taxon>Bacillati</taxon>
        <taxon>Bacillota</taxon>
        <taxon>Bacilli</taxon>
        <taxon>Bacillales</taxon>
        <taxon>Bacillaceae</taxon>
        <taxon>Peribacillus</taxon>
    </lineage>
</organism>
<dbReference type="EMBL" id="JACXSI010000024">
    <property type="protein sequence ID" value="MBD3108930.1"/>
    <property type="molecule type" value="Genomic_DNA"/>
</dbReference>
<dbReference type="GO" id="GO:0016747">
    <property type="term" value="F:acyltransferase activity, transferring groups other than amino-acyl groups"/>
    <property type="evidence" value="ECO:0007669"/>
    <property type="project" value="InterPro"/>
</dbReference>
<dbReference type="Gene3D" id="3.40.630.30">
    <property type="match status" value="1"/>
</dbReference>
<dbReference type="InterPro" id="IPR016181">
    <property type="entry name" value="Acyl_CoA_acyltransferase"/>
</dbReference>
<gene>
    <name evidence="2" type="ORF">IEO70_11210</name>
</gene>
<proteinExistence type="predicted"/>
<dbReference type="InterPro" id="IPR000182">
    <property type="entry name" value="GNAT_dom"/>
</dbReference>
<dbReference type="Proteomes" id="UP000602076">
    <property type="component" value="Unassembled WGS sequence"/>
</dbReference>
<protein>
    <submittedName>
        <fullName evidence="2">GNAT family N-acetyltransferase</fullName>
    </submittedName>
</protein>
<dbReference type="Pfam" id="PF00583">
    <property type="entry name" value="Acetyltransf_1"/>
    <property type="match status" value="1"/>
</dbReference>
<accession>A0A927D006</accession>
<dbReference type="RefSeq" id="WP_190998467.1">
    <property type="nucleotide sequence ID" value="NZ_JACXSI010000024.1"/>
</dbReference>
<dbReference type="SUPFAM" id="SSF55729">
    <property type="entry name" value="Acyl-CoA N-acyltransferases (Nat)"/>
    <property type="match status" value="1"/>
</dbReference>
<name>A0A927D006_9BACI</name>
<dbReference type="CDD" id="cd04301">
    <property type="entry name" value="NAT_SF"/>
    <property type="match status" value="1"/>
</dbReference>
<dbReference type="PROSITE" id="PS51186">
    <property type="entry name" value="GNAT"/>
    <property type="match status" value="1"/>
</dbReference>
<feature type="domain" description="N-acetyltransferase" evidence="1">
    <location>
        <begin position="1"/>
        <end position="154"/>
    </location>
</feature>
<comment type="caution">
    <text evidence="2">The sequence shown here is derived from an EMBL/GenBank/DDBJ whole genome shotgun (WGS) entry which is preliminary data.</text>
</comment>